<name>A0AA38P0H5_9AGAR</name>
<comment type="caution">
    <text evidence="4">The sequence shown here is derived from an EMBL/GenBank/DDBJ whole genome shotgun (WGS) entry which is preliminary data.</text>
</comment>
<sequence length="283" mass="31849">MTSTVHPVTNAVNPKVPMDEMLKLMGEMCDILRQHQKDKTETEMPKHAPRPRTPGQEGIREEERKAEGPLANASEKPIVPPTRAGMRKEDIRCINPLAANYDYCMKYPEDAQYREHDSEARVWWVYNDEATMFDKNMIDELGDSLDVLLIFAGLFSGVITTFVAQTSQALSVDATSLSASYLREITAILRADGNISAISQIPATSTSFIPAAGDIWVNRLWFASLTMALSVALFAVLAKQWLRQYMSVITGTPRDRAFIRQFRFDGLKRWKVPEIIGILPVLL</sequence>
<accession>A0AA38P0H5</accession>
<dbReference type="AlphaFoldDB" id="A0AA38P0H5"/>
<gene>
    <name evidence="4" type="ORF">F5878DRAFT_665120</name>
</gene>
<feature type="region of interest" description="Disordered" evidence="1">
    <location>
        <begin position="37"/>
        <end position="81"/>
    </location>
</feature>
<feature type="transmembrane region" description="Helical" evidence="2">
    <location>
        <begin position="220"/>
        <end position="238"/>
    </location>
</feature>
<feature type="domain" description="DUF6535" evidence="3">
    <location>
        <begin position="123"/>
        <end position="283"/>
    </location>
</feature>
<protein>
    <recommendedName>
        <fullName evidence="3">DUF6535 domain-containing protein</fullName>
    </recommendedName>
</protein>
<keyword evidence="5" id="KW-1185">Reference proteome</keyword>
<evidence type="ECO:0000313" key="4">
    <source>
        <dbReference type="EMBL" id="KAJ3834034.1"/>
    </source>
</evidence>
<keyword evidence="2" id="KW-1133">Transmembrane helix</keyword>
<proteinExistence type="predicted"/>
<keyword evidence="2" id="KW-0472">Membrane</keyword>
<organism evidence="4 5">
    <name type="scientific">Lentinula raphanica</name>
    <dbReference type="NCBI Taxonomy" id="153919"/>
    <lineage>
        <taxon>Eukaryota</taxon>
        <taxon>Fungi</taxon>
        <taxon>Dikarya</taxon>
        <taxon>Basidiomycota</taxon>
        <taxon>Agaricomycotina</taxon>
        <taxon>Agaricomycetes</taxon>
        <taxon>Agaricomycetidae</taxon>
        <taxon>Agaricales</taxon>
        <taxon>Marasmiineae</taxon>
        <taxon>Omphalotaceae</taxon>
        <taxon>Lentinula</taxon>
    </lineage>
</organism>
<dbReference type="EMBL" id="MU806592">
    <property type="protein sequence ID" value="KAJ3834034.1"/>
    <property type="molecule type" value="Genomic_DNA"/>
</dbReference>
<evidence type="ECO:0000259" key="3">
    <source>
        <dbReference type="Pfam" id="PF20153"/>
    </source>
</evidence>
<dbReference type="Pfam" id="PF20153">
    <property type="entry name" value="DUF6535"/>
    <property type="match status" value="1"/>
</dbReference>
<dbReference type="InterPro" id="IPR045338">
    <property type="entry name" value="DUF6535"/>
</dbReference>
<feature type="compositionally biased region" description="Basic and acidic residues" evidence="1">
    <location>
        <begin position="58"/>
        <end position="67"/>
    </location>
</feature>
<dbReference type="Proteomes" id="UP001163846">
    <property type="component" value="Unassembled WGS sequence"/>
</dbReference>
<evidence type="ECO:0000256" key="1">
    <source>
        <dbReference type="SAM" id="MobiDB-lite"/>
    </source>
</evidence>
<reference evidence="4" key="1">
    <citation type="submission" date="2022-08" db="EMBL/GenBank/DDBJ databases">
        <authorList>
            <consortium name="DOE Joint Genome Institute"/>
            <person name="Min B."/>
            <person name="Riley R."/>
            <person name="Sierra-Patev S."/>
            <person name="Naranjo-Ortiz M."/>
            <person name="Looney B."/>
            <person name="Konkel Z."/>
            <person name="Slot J.C."/>
            <person name="Sakamoto Y."/>
            <person name="Steenwyk J.L."/>
            <person name="Rokas A."/>
            <person name="Carro J."/>
            <person name="Camarero S."/>
            <person name="Ferreira P."/>
            <person name="Molpeceres G."/>
            <person name="Ruiz-Duenas F.J."/>
            <person name="Serrano A."/>
            <person name="Henrissat B."/>
            <person name="Drula E."/>
            <person name="Hughes K.W."/>
            <person name="Mata J.L."/>
            <person name="Ishikawa N.K."/>
            <person name="Vargas-Isla R."/>
            <person name="Ushijima S."/>
            <person name="Smith C.A."/>
            <person name="Ahrendt S."/>
            <person name="Andreopoulos W."/>
            <person name="He G."/>
            <person name="Labutti K."/>
            <person name="Lipzen A."/>
            <person name="Ng V."/>
            <person name="Sandor L."/>
            <person name="Barry K."/>
            <person name="Martinez A.T."/>
            <person name="Xiao Y."/>
            <person name="Gibbons J.G."/>
            <person name="Terashima K."/>
            <person name="Hibbett D.S."/>
            <person name="Grigoriev I.V."/>
        </authorList>
    </citation>
    <scope>NUCLEOTIDE SEQUENCE</scope>
    <source>
        <strain evidence="4">TFB9207</strain>
    </source>
</reference>
<evidence type="ECO:0000313" key="5">
    <source>
        <dbReference type="Proteomes" id="UP001163846"/>
    </source>
</evidence>
<keyword evidence="2" id="KW-0812">Transmembrane</keyword>
<feature type="transmembrane region" description="Helical" evidence="2">
    <location>
        <begin position="145"/>
        <end position="164"/>
    </location>
</feature>
<feature type="compositionally biased region" description="Basic and acidic residues" evidence="1">
    <location>
        <begin position="37"/>
        <end position="46"/>
    </location>
</feature>
<evidence type="ECO:0000256" key="2">
    <source>
        <dbReference type="SAM" id="Phobius"/>
    </source>
</evidence>